<evidence type="ECO:0000256" key="5">
    <source>
        <dbReference type="ARBA" id="ARBA00023315"/>
    </source>
</evidence>
<accession>A0A1J5Q9J2</accession>
<dbReference type="AlphaFoldDB" id="A0A1J5Q9J2"/>
<dbReference type="PANTHER" id="PTHR10434:SF64">
    <property type="entry name" value="1-ACYL-SN-GLYCEROL-3-PHOSPHATE ACYLTRANSFERASE-RELATED"/>
    <property type="match status" value="1"/>
</dbReference>
<keyword evidence="5 7" id="KW-0012">Acyltransferase</keyword>
<dbReference type="GO" id="GO:0003841">
    <property type="term" value="F:1-acylglycerol-3-phosphate O-acyltransferase activity"/>
    <property type="evidence" value="ECO:0007669"/>
    <property type="project" value="UniProtKB-EC"/>
</dbReference>
<dbReference type="InterPro" id="IPR002123">
    <property type="entry name" value="Plipid/glycerol_acylTrfase"/>
</dbReference>
<dbReference type="EC" id="2.3.1.51" evidence="7"/>
<protein>
    <submittedName>
        <fullName evidence="7">1-acyl-sn-glycerol-3-phosphate acyltransferase</fullName>
        <ecNumber evidence="7">2.3.1.-</ecNumber>
        <ecNumber evidence="7">2.3.1.51</ecNumber>
    </submittedName>
</protein>
<keyword evidence="2" id="KW-0444">Lipid biosynthesis</keyword>
<evidence type="ECO:0000256" key="3">
    <source>
        <dbReference type="ARBA" id="ARBA00022679"/>
    </source>
</evidence>
<gene>
    <name evidence="7" type="primary">plsC_21</name>
    <name evidence="7" type="ORF">GALL_442020</name>
</gene>
<dbReference type="EC" id="2.3.1.-" evidence="7"/>
<keyword evidence="3 7" id="KW-0808">Transferase</keyword>
<reference evidence="7" key="1">
    <citation type="submission" date="2016-10" db="EMBL/GenBank/DDBJ databases">
        <title>Sequence of Gallionella enrichment culture.</title>
        <authorList>
            <person name="Poehlein A."/>
            <person name="Muehling M."/>
            <person name="Daniel R."/>
        </authorList>
    </citation>
    <scope>NUCLEOTIDE SEQUENCE</scope>
</reference>
<evidence type="ECO:0000259" key="6">
    <source>
        <dbReference type="SMART" id="SM00563"/>
    </source>
</evidence>
<dbReference type="SMART" id="SM00563">
    <property type="entry name" value="PlsC"/>
    <property type="match status" value="1"/>
</dbReference>
<evidence type="ECO:0000256" key="4">
    <source>
        <dbReference type="ARBA" id="ARBA00023098"/>
    </source>
</evidence>
<feature type="domain" description="Phospholipid/glycerol acyltransferase" evidence="6">
    <location>
        <begin position="66"/>
        <end position="178"/>
    </location>
</feature>
<dbReference type="SUPFAM" id="SSF69593">
    <property type="entry name" value="Glycerol-3-phosphate (1)-acyltransferase"/>
    <property type="match status" value="1"/>
</dbReference>
<evidence type="ECO:0000256" key="2">
    <source>
        <dbReference type="ARBA" id="ARBA00022516"/>
    </source>
</evidence>
<proteinExistence type="predicted"/>
<evidence type="ECO:0000256" key="1">
    <source>
        <dbReference type="ARBA" id="ARBA00005189"/>
    </source>
</evidence>
<dbReference type="CDD" id="cd07989">
    <property type="entry name" value="LPLAT_AGPAT-like"/>
    <property type="match status" value="1"/>
</dbReference>
<organism evidence="7">
    <name type="scientific">mine drainage metagenome</name>
    <dbReference type="NCBI Taxonomy" id="410659"/>
    <lineage>
        <taxon>unclassified sequences</taxon>
        <taxon>metagenomes</taxon>
        <taxon>ecological metagenomes</taxon>
    </lineage>
</organism>
<dbReference type="Pfam" id="PF01553">
    <property type="entry name" value="Acyltransferase"/>
    <property type="match status" value="1"/>
</dbReference>
<name>A0A1J5Q9J2_9ZZZZ</name>
<keyword evidence="4" id="KW-0443">Lipid metabolism</keyword>
<dbReference type="EMBL" id="MLJW01002606">
    <property type="protein sequence ID" value="OIQ74155.1"/>
    <property type="molecule type" value="Genomic_DNA"/>
</dbReference>
<dbReference type="PANTHER" id="PTHR10434">
    <property type="entry name" value="1-ACYL-SN-GLYCEROL-3-PHOSPHATE ACYLTRANSFERASE"/>
    <property type="match status" value="1"/>
</dbReference>
<dbReference type="GO" id="GO:0006654">
    <property type="term" value="P:phosphatidic acid biosynthetic process"/>
    <property type="evidence" value="ECO:0007669"/>
    <property type="project" value="TreeGrafter"/>
</dbReference>
<comment type="pathway">
    <text evidence="1">Lipid metabolism.</text>
</comment>
<sequence length="259" mass="27663">MIAAARLLAMLGGLLALLARGLATLRGFERMDEAQRQRAIADWSRALLRVCRVELRVDGTPPRGACMLAINHVSWLDIAALNAVEPTRFVAKADIDRWPLVGALARGAGTLFIERERARDAMRVMHGIAQALRDGQRVSVFPEGTTSPGDRILPLHANLFQAAVSACAPVQPVLLRYLDAATGAPSQAPAYVGDDSLLCTLWRIARAPRLCASVSYLTPLHGGERRALARAVQDSLQHALSAGAATAQPAAAPAWSTAQ</sequence>
<comment type="caution">
    <text evidence="7">The sequence shown here is derived from an EMBL/GenBank/DDBJ whole genome shotgun (WGS) entry which is preliminary data.</text>
</comment>
<evidence type="ECO:0000313" key="7">
    <source>
        <dbReference type="EMBL" id="OIQ74155.1"/>
    </source>
</evidence>